<dbReference type="InterPro" id="IPR027430">
    <property type="entry name" value="Retinal_BS"/>
</dbReference>
<dbReference type="Pfam" id="PF00001">
    <property type="entry name" value="7tm_1"/>
    <property type="match status" value="1"/>
</dbReference>
<keyword evidence="8 15" id="KW-0297">G-protein coupled receptor</keyword>
<comment type="caution">
    <text evidence="15">Lacks conserved residue(s) required for the propagation of feature annotation.</text>
</comment>
<dbReference type="InterPro" id="IPR017452">
    <property type="entry name" value="GPCR_Rhodpsn_7TM"/>
</dbReference>
<dbReference type="Gene3D" id="1.20.1070.10">
    <property type="entry name" value="Rhodopsin 7-helix transmembrane proteins"/>
    <property type="match status" value="1"/>
</dbReference>
<evidence type="ECO:0000256" key="12">
    <source>
        <dbReference type="ARBA" id="ARBA00023180"/>
    </source>
</evidence>
<dbReference type="InterPro" id="IPR000276">
    <property type="entry name" value="GPCR_Rhodpsn"/>
</dbReference>
<protein>
    <submittedName>
        <fullName evidence="18">RhSWa1 protein</fullName>
    </submittedName>
</protein>
<feature type="transmembrane region" description="Helical" evidence="15">
    <location>
        <begin position="219"/>
        <end position="245"/>
    </location>
</feature>
<reference evidence="18" key="1">
    <citation type="journal article" date="2015" name="Proc. Natl. Acad. Sci. U.S.A.">
        <title>Extraordinary diversity of visual opsin genes in dragonflies.</title>
        <authorList>
            <person name="Futahashi R."/>
            <person name="Kawahara-Miki R."/>
            <person name="Kinoshita M."/>
            <person name="Yoshitake K."/>
            <person name="Yajima S."/>
            <person name="Arikawa K."/>
            <person name="Fukatsu T."/>
        </authorList>
    </citation>
    <scope>NUCLEOTIDE SEQUENCE</scope>
</reference>
<feature type="domain" description="G-protein coupled receptors family 1 profile" evidence="17">
    <location>
        <begin position="74"/>
        <end position="336"/>
    </location>
</feature>
<evidence type="ECO:0000256" key="2">
    <source>
        <dbReference type="ARBA" id="ARBA00022543"/>
    </source>
</evidence>
<keyword evidence="3 15" id="KW-0716">Sensory transduction</keyword>
<feature type="region of interest" description="Disordered" evidence="16">
    <location>
        <begin position="362"/>
        <end position="391"/>
    </location>
</feature>
<evidence type="ECO:0000256" key="3">
    <source>
        <dbReference type="ARBA" id="ARBA00022606"/>
    </source>
</evidence>
<dbReference type="GO" id="GO:0009881">
    <property type="term" value="F:photoreceptor activity"/>
    <property type="evidence" value="ECO:0007669"/>
    <property type="project" value="UniProtKB-KW"/>
</dbReference>
<dbReference type="PRINTS" id="PR00577">
    <property type="entry name" value="OPSINRH3RH4"/>
</dbReference>
<dbReference type="InterPro" id="IPR050125">
    <property type="entry name" value="GPCR_opsins"/>
</dbReference>
<dbReference type="CDD" id="cd15079">
    <property type="entry name" value="7tmA_photoreceptors_insect"/>
    <property type="match status" value="1"/>
</dbReference>
<evidence type="ECO:0000256" key="7">
    <source>
        <dbReference type="ARBA" id="ARBA00022991"/>
    </source>
</evidence>
<feature type="transmembrane region" description="Helical" evidence="15">
    <location>
        <begin position="131"/>
        <end position="152"/>
    </location>
</feature>
<feature type="transmembrane region" description="Helical" evidence="15">
    <location>
        <begin position="54"/>
        <end position="82"/>
    </location>
</feature>
<dbReference type="PROSITE" id="PS00237">
    <property type="entry name" value="G_PROTEIN_RECEP_F1_1"/>
    <property type="match status" value="1"/>
</dbReference>
<evidence type="ECO:0000256" key="1">
    <source>
        <dbReference type="ARBA" id="ARBA00004141"/>
    </source>
</evidence>
<evidence type="ECO:0000256" key="11">
    <source>
        <dbReference type="ARBA" id="ARBA00023170"/>
    </source>
</evidence>
<feature type="transmembrane region" description="Helical" evidence="15">
    <location>
        <begin position="94"/>
        <end position="119"/>
    </location>
</feature>
<dbReference type="InterPro" id="IPR001760">
    <property type="entry name" value="Opsin"/>
</dbReference>
<keyword evidence="12" id="KW-0325">Glycoprotein</keyword>
<keyword evidence="14" id="KW-0844">Vision</keyword>
<sequence length="391" mass="43984">MEYNGSLHPSLSYYRSGSHDIEQEYESAMLGWNVPSDYLDYVHPHWRQYKAPHIYQHFLLGFIYAIIFAMGMFGNILVLWAFATSKRLRTPSNLLVANLAIFDTIMMSKLPLFVLNSAIEGQFLGKIGCDLFGLFGAYSGIGASITNAAIAYDRYRTISSPLDGRIGMKQATMLVAGTWMYATPFAILPMIGVWSRFVPEGYLTTCSFDYLKEGKQTQLYVMTIFGWSYVIPLLLIASFYSRILVQIRTHERLLKEQARRMNVKSLTQGQDREKSTEIRVAKVAIGIVILFICAWTPYAIVAMMGCFSDRLLLTPTVGMIPAVACKTVACIDPWVYAIHHPIFRSEIQKRVPWLCVFGKNSSTDNSSYSGDSATAKEDMSQEESKDTVTAA</sequence>
<dbReference type="PRINTS" id="PR00238">
    <property type="entry name" value="OPSIN"/>
</dbReference>
<dbReference type="EMBL" id="LC009090">
    <property type="protein sequence ID" value="BAQ54728.1"/>
    <property type="molecule type" value="mRNA"/>
</dbReference>
<evidence type="ECO:0000256" key="9">
    <source>
        <dbReference type="ARBA" id="ARBA00023136"/>
    </source>
</evidence>
<name>A0A0C6FZ25_9ODON</name>
<feature type="compositionally biased region" description="Low complexity" evidence="16">
    <location>
        <begin position="362"/>
        <end position="372"/>
    </location>
</feature>
<evidence type="ECO:0000256" key="5">
    <source>
        <dbReference type="ARBA" id="ARBA00022925"/>
    </source>
</evidence>
<evidence type="ECO:0000313" key="18">
    <source>
        <dbReference type="EMBL" id="BAQ54728.1"/>
    </source>
</evidence>
<keyword evidence="2 15" id="KW-0600">Photoreceptor protein</keyword>
<keyword evidence="4 15" id="KW-0812">Transmembrane</keyword>
<keyword evidence="9 15" id="KW-0472">Membrane</keyword>
<dbReference type="AlphaFoldDB" id="A0A0C6FZ25"/>
<evidence type="ECO:0000256" key="8">
    <source>
        <dbReference type="ARBA" id="ARBA00023040"/>
    </source>
</evidence>
<dbReference type="PROSITE" id="PS50262">
    <property type="entry name" value="G_PROTEIN_RECEP_F1_2"/>
    <property type="match status" value="1"/>
</dbReference>
<gene>
    <name evidence="18" type="primary">RhSWa1</name>
</gene>
<keyword evidence="11 15" id="KW-0675">Receptor</keyword>
<keyword evidence="7 15" id="KW-0157">Chromophore</keyword>
<keyword evidence="10" id="KW-1015">Disulfide bond</keyword>
<dbReference type="GO" id="GO:0007602">
    <property type="term" value="P:phototransduction"/>
    <property type="evidence" value="ECO:0007669"/>
    <property type="project" value="UniProtKB-KW"/>
</dbReference>
<proteinExistence type="evidence at transcript level"/>
<keyword evidence="5 15" id="KW-0681">Retinal protein</keyword>
<accession>A0A0C6FZ25</accession>
<evidence type="ECO:0000256" key="13">
    <source>
        <dbReference type="ARBA" id="ARBA00023224"/>
    </source>
</evidence>
<dbReference type="SUPFAM" id="SSF81321">
    <property type="entry name" value="Family A G protein-coupled receptor-like"/>
    <property type="match status" value="1"/>
</dbReference>
<comment type="similarity">
    <text evidence="15">Belongs to the G-protein coupled receptor 1 family. Opsin subfamily.</text>
</comment>
<comment type="subcellular location">
    <subcellularLocation>
        <location evidence="1 15">Membrane</location>
        <topology evidence="1 15">Multi-pass membrane protein</topology>
    </subcellularLocation>
</comment>
<feature type="transmembrane region" description="Helical" evidence="15">
    <location>
        <begin position="283"/>
        <end position="305"/>
    </location>
</feature>
<feature type="compositionally biased region" description="Basic and acidic residues" evidence="16">
    <location>
        <begin position="374"/>
        <end position="391"/>
    </location>
</feature>
<dbReference type="GO" id="GO:0004930">
    <property type="term" value="F:G protein-coupled receptor activity"/>
    <property type="evidence" value="ECO:0007669"/>
    <property type="project" value="UniProtKB-KW"/>
</dbReference>
<dbReference type="PROSITE" id="PS00238">
    <property type="entry name" value="OPSIN"/>
    <property type="match status" value="1"/>
</dbReference>
<dbReference type="GO" id="GO:0016020">
    <property type="term" value="C:membrane"/>
    <property type="evidence" value="ECO:0007669"/>
    <property type="project" value="UniProtKB-SubCell"/>
</dbReference>
<keyword evidence="13 15" id="KW-0807">Transducer</keyword>
<evidence type="ECO:0000256" key="14">
    <source>
        <dbReference type="ARBA" id="ARBA00023305"/>
    </source>
</evidence>
<evidence type="ECO:0000256" key="10">
    <source>
        <dbReference type="ARBA" id="ARBA00023157"/>
    </source>
</evidence>
<evidence type="ECO:0000256" key="16">
    <source>
        <dbReference type="SAM" id="MobiDB-lite"/>
    </source>
</evidence>
<organism evidence="18">
    <name type="scientific">Orthetrum albistylum</name>
    <dbReference type="NCBI Taxonomy" id="254766"/>
    <lineage>
        <taxon>Eukaryota</taxon>
        <taxon>Metazoa</taxon>
        <taxon>Ecdysozoa</taxon>
        <taxon>Arthropoda</taxon>
        <taxon>Hexapoda</taxon>
        <taxon>Insecta</taxon>
        <taxon>Pterygota</taxon>
        <taxon>Palaeoptera</taxon>
        <taxon>Odonata</taxon>
        <taxon>Epiprocta</taxon>
        <taxon>Anisoptera</taxon>
        <taxon>Libelluloidea</taxon>
        <taxon>Libellulidae</taxon>
        <taxon>Orthetrum</taxon>
    </lineage>
</organism>
<evidence type="ECO:0000256" key="6">
    <source>
        <dbReference type="ARBA" id="ARBA00022989"/>
    </source>
</evidence>
<evidence type="ECO:0000256" key="15">
    <source>
        <dbReference type="RuleBase" id="RU004951"/>
    </source>
</evidence>
<dbReference type="PANTHER" id="PTHR24240">
    <property type="entry name" value="OPSIN"/>
    <property type="match status" value="1"/>
</dbReference>
<dbReference type="FunFam" id="1.20.1070.10:FF:000044">
    <property type="entry name" value="Opsin, ultraviolet-sensitive"/>
    <property type="match status" value="1"/>
</dbReference>
<feature type="transmembrane region" description="Helical" evidence="15">
    <location>
        <begin position="173"/>
        <end position="194"/>
    </location>
</feature>
<evidence type="ECO:0000256" key="4">
    <source>
        <dbReference type="ARBA" id="ARBA00022692"/>
    </source>
</evidence>
<dbReference type="GO" id="GO:0007601">
    <property type="term" value="P:visual perception"/>
    <property type="evidence" value="ECO:0007669"/>
    <property type="project" value="UniProtKB-KW"/>
</dbReference>
<keyword evidence="6 15" id="KW-1133">Transmembrane helix</keyword>
<dbReference type="PRINTS" id="PR00237">
    <property type="entry name" value="GPCRRHODOPSN"/>
</dbReference>
<evidence type="ECO:0000259" key="17">
    <source>
        <dbReference type="PROSITE" id="PS50262"/>
    </source>
</evidence>